<evidence type="ECO:0000313" key="2">
    <source>
        <dbReference type="Proteomes" id="UP001558613"/>
    </source>
</evidence>
<proteinExistence type="predicted"/>
<name>A0ABR3MDL9_9TELE</name>
<dbReference type="Proteomes" id="UP001558613">
    <property type="component" value="Unassembled WGS sequence"/>
</dbReference>
<protein>
    <submittedName>
        <fullName evidence="1">Uncharacterized protein</fullName>
    </submittedName>
</protein>
<sequence length="167" mass="19046">MRSILLRANNLEAVKDFRDCPCPLAPKLSRKRRTAFSADFLQKCETQSKSFHRNRARRESSFIPQQIWRQIEGNSCAKSVSRNGTISLTSLDAALKTSLVLKTLIEERCWFTGVNSAVFRVLLRLCLTPERKRTALTSNHWTRKSTALCPPTLLTAQRSKCEESECN</sequence>
<reference evidence="1 2" key="1">
    <citation type="submission" date="2023-09" db="EMBL/GenBank/DDBJ databases">
        <authorList>
            <person name="Wang M."/>
        </authorList>
    </citation>
    <scope>NUCLEOTIDE SEQUENCE [LARGE SCALE GENOMIC DNA]</scope>
    <source>
        <strain evidence="1">GT-2023</strain>
        <tissue evidence="1">Liver</tissue>
    </source>
</reference>
<accession>A0ABR3MDL9</accession>
<comment type="caution">
    <text evidence="1">The sequence shown here is derived from an EMBL/GenBank/DDBJ whole genome shotgun (WGS) entry which is preliminary data.</text>
</comment>
<organism evidence="1 2">
    <name type="scientific">Cirrhinus molitorella</name>
    <name type="common">mud carp</name>
    <dbReference type="NCBI Taxonomy" id="172907"/>
    <lineage>
        <taxon>Eukaryota</taxon>
        <taxon>Metazoa</taxon>
        <taxon>Chordata</taxon>
        <taxon>Craniata</taxon>
        <taxon>Vertebrata</taxon>
        <taxon>Euteleostomi</taxon>
        <taxon>Actinopterygii</taxon>
        <taxon>Neopterygii</taxon>
        <taxon>Teleostei</taxon>
        <taxon>Ostariophysi</taxon>
        <taxon>Cypriniformes</taxon>
        <taxon>Cyprinidae</taxon>
        <taxon>Labeoninae</taxon>
        <taxon>Labeonini</taxon>
        <taxon>Cirrhinus</taxon>
    </lineage>
</organism>
<keyword evidence="2" id="KW-1185">Reference proteome</keyword>
<dbReference type="EMBL" id="JAYMGO010000013">
    <property type="protein sequence ID" value="KAL1263207.1"/>
    <property type="molecule type" value="Genomic_DNA"/>
</dbReference>
<evidence type="ECO:0000313" key="1">
    <source>
        <dbReference type="EMBL" id="KAL1263207.1"/>
    </source>
</evidence>
<gene>
    <name evidence="1" type="ORF">QQF64_005946</name>
</gene>